<protein>
    <submittedName>
        <fullName evidence="3">CHC2 zinc finger</fullName>
    </submittedName>
</protein>
<dbReference type="GO" id="GO:0003677">
    <property type="term" value="F:DNA binding"/>
    <property type="evidence" value="ECO:0007669"/>
    <property type="project" value="InterPro"/>
</dbReference>
<proteinExistence type="predicted"/>
<dbReference type="AlphaFoldDB" id="A0A1H7GRT4"/>
<dbReference type="Proteomes" id="UP000186015">
    <property type="component" value="Unassembled WGS sequence"/>
</dbReference>
<dbReference type="InterPro" id="IPR002694">
    <property type="entry name" value="Znf_CHC2"/>
</dbReference>
<gene>
    <name evidence="3" type="ORF">SAMN05216469_102238</name>
</gene>
<dbReference type="OrthoDB" id="9773296at2"/>
<evidence type="ECO:0000259" key="2">
    <source>
        <dbReference type="Pfam" id="PF01807"/>
    </source>
</evidence>
<keyword evidence="1" id="KW-0472">Membrane</keyword>
<sequence length="102" mass="12246">MSNIFQNIKDRLNFRELVRFYCLYLNRGGFALCPFNNERAPCFKVYEDHFCSFDCREHRSHTDFVRMLLGYIVTAQIIIIQLNFNLPVLCFTTNFLKKQNLH</sequence>
<name>A0A1H7GRT4_RUMAL</name>
<feature type="domain" description="Zinc finger CHC2-type" evidence="2">
    <location>
        <begin position="3"/>
        <end position="68"/>
    </location>
</feature>
<dbReference type="Pfam" id="PF01807">
    <property type="entry name" value="Zn_ribbon_DnaG"/>
    <property type="match status" value="1"/>
</dbReference>
<dbReference type="SUPFAM" id="SSF57783">
    <property type="entry name" value="Zinc beta-ribbon"/>
    <property type="match status" value="1"/>
</dbReference>
<dbReference type="EMBL" id="FOAT01000002">
    <property type="protein sequence ID" value="SEK40781.1"/>
    <property type="molecule type" value="Genomic_DNA"/>
</dbReference>
<dbReference type="GO" id="GO:0003899">
    <property type="term" value="F:DNA-directed RNA polymerase activity"/>
    <property type="evidence" value="ECO:0007669"/>
    <property type="project" value="InterPro"/>
</dbReference>
<accession>A0A1H7GRT4</accession>
<dbReference type="RefSeq" id="WP_074829557.1">
    <property type="nucleotide sequence ID" value="NZ_FOAT01000002.1"/>
</dbReference>
<organism evidence="3 4">
    <name type="scientific">Ruminococcus albus</name>
    <dbReference type="NCBI Taxonomy" id="1264"/>
    <lineage>
        <taxon>Bacteria</taxon>
        <taxon>Bacillati</taxon>
        <taxon>Bacillota</taxon>
        <taxon>Clostridia</taxon>
        <taxon>Eubacteriales</taxon>
        <taxon>Oscillospiraceae</taxon>
        <taxon>Ruminococcus</taxon>
    </lineage>
</organism>
<evidence type="ECO:0000256" key="1">
    <source>
        <dbReference type="SAM" id="Phobius"/>
    </source>
</evidence>
<feature type="transmembrane region" description="Helical" evidence="1">
    <location>
        <begin position="68"/>
        <end position="96"/>
    </location>
</feature>
<keyword evidence="1" id="KW-0812">Transmembrane</keyword>
<reference evidence="3 4" key="1">
    <citation type="submission" date="2016-10" db="EMBL/GenBank/DDBJ databases">
        <authorList>
            <person name="de Groot N.N."/>
        </authorList>
    </citation>
    <scope>NUCLEOTIDE SEQUENCE [LARGE SCALE GENOMIC DNA]</scope>
    <source>
        <strain evidence="3 4">KH2T6</strain>
    </source>
</reference>
<evidence type="ECO:0000313" key="3">
    <source>
        <dbReference type="EMBL" id="SEK40781.1"/>
    </source>
</evidence>
<dbReference type="GO" id="GO:0006260">
    <property type="term" value="P:DNA replication"/>
    <property type="evidence" value="ECO:0007669"/>
    <property type="project" value="InterPro"/>
</dbReference>
<keyword evidence="1" id="KW-1133">Transmembrane helix</keyword>
<dbReference type="Gene3D" id="3.90.580.10">
    <property type="entry name" value="Zinc finger, CHC2-type domain"/>
    <property type="match status" value="1"/>
</dbReference>
<dbReference type="InterPro" id="IPR036977">
    <property type="entry name" value="DNA_primase_Znf_CHC2"/>
</dbReference>
<dbReference type="GO" id="GO:0008270">
    <property type="term" value="F:zinc ion binding"/>
    <property type="evidence" value="ECO:0007669"/>
    <property type="project" value="InterPro"/>
</dbReference>
<evidence type="ECO:0000313" key="4">
    <source>
        <dbReference type="Proteomes" id="UP000186015"/>
    </source>
</evidence>